<feature type="region of interest" description="Disordered" evidence="1">
    <location>
        <begin position="74"/>
        <end position="115"/>
    </location>
</feature>
<sequence length="254" mass="29121">MDEEATRSKAELNNTVMEEFQNTIRRLQDRSYEVCLPWIREDKLKKVLTELAKSYKIMATFDITKRYSRNAMVKTNSSTTPIRPVDASSKSMEDQSDCGHRESRPNNFSSRRGSQVPQIYTSFRRMKVYQHCRVVFGVTSSPSLLAAVLQYHLRNYQARTFQKKTQHLLLPAKFNLRDWEFAVVAVCESEKIVSTLGMEWNMKDDMLGVPRSLIKLGDDSRIGLFTDNGCGLGSTKLTKRTMLFETNAVLDPLG</sequence>
<gene>
    <name evidence="2" type="ORF">ILUMI_17982</name>
</gene>
<feature type="non-terminal residue" evidence="2">
    <location>
        <position position="1"/>
    </location>
</feature>
<comment type="caution">
    <text evidence="2">The sequence shown here is derived from an EMBL/GenBank/DDBJ whole genome shotgun (WGS) entry which is preliminary data.</text>
</comment>
<reference evidence="2" key="1">
    <citation type="submission" date="2019-08" db="EMBL/GenBank/DDBJ databases">
        <title>The genome of the North American firefly Photinus pyralis.</title>
        <authorList>
            <consortium name="Photinus pyralis genome working group"/>
            <person name="Fallon T.R."/>
            <person name="Sander Lower S.E."/>
            <person name="Weng J.-K."/>
        </authorList>
    </citation>
    <scope>NUCLEOTIDE SEQUENCE</scope>
    <source>
        <strain evidence="2">TRF0915ILg1</strain>
        <tissue evidence="2">Whole body</tissue>
    </source>
</reference>
<keyword evidence="3" id="KW-1185">Reference proteome</keyword>
<dbReference type="EMBL" id="VTPC01079146">
    <property type="protein sequence ID" value="KAF2888190.1"/>
    <property type="molecule type" value="Genomic_DNA"/>
</dbReference>
<dbReference type="Proteomes" id="UP000801492">
    <property type="component" value="Unassembled WGS sequence"/>
</dbReference>
<name>A0A8K0CR70_IGNLU</name>
<evidence type="ECO:0000313" key="2">
    <source>
        <dbReference type="EMBL" id="KAF2888190.1"/>
    </source>
</evidence>
<feature type="compositionally biased region" description="Basic and acidic residues" evidence="1">
    <location>
        <begin position="91"/>
        <end position="104"/>
    </location>
</feature>
<protein>
    <submittedName>
        <fullName evidence="2">Uncharacterized protein</fullName>
    </submittedName>
</protein>
<organism evidence="2 3">
    <name type="scientific">Ignelater luminosus</name>
    <name type="common">Cucubano</name>
    <name type="synonym">Pyrophorus luminosus</name>
    <dbReference type="NCBI Taxonomy" id="2038154"/>
    <lineage>
        <taxon>Eukaryota</taxon>
        <taxon>Metazoa</taxon>
        <taxon>Ecdysozoa</taxon>
        <taxon>Arthropoda</taxon>
        <taxon>Hexapoda</taxon>
        <taxon>Insecta</taxon>
        <taxon>Pterygota</taxon>
        <taxon>Neoptera</taxon>
        <taxon>Endopterygota</taxon>
        <taxon>Coleoptera</taxon>
        <taxon>Polyphaga</taxon>
        <taxon>Elateriformia</taxon>
        <taxon>Elateroidea</taxon>
        <taxon>Elateridae</taxon>
        <taxon>Agrypninae</taxon>
        <taxon>Pyrophorini</taxon>
        <taxon>Ignelater</taxon>
    </lineage>
</organism>
<evidence type="ECO:0000313" key="3">
    <source>
        <dbReference type="Proteomes" id="UP000801492"/>
    </source>
</evidence>
<feature type="compositionally biased region" description="Polar residues" evidence="1">
    <location>
        <begin position="105"/>
        <end position="115"/>
    </location>
</feature>
<dbReference type="AlphaFoldDB" id="A0A8K0CR70"/>
<accession>A0A8K0CR70</accession>
<evidence type="ECO:0000256" key="1">
    <source>
        <dbReference type="SAM" id="MobiDB-lite"/>
    </source>
</evidence>
<proteinExistence type="predicted"/>